<name>A0ABQ6FZI5_9CHLR</name>
<evidence type="ECO:0000259" key="4">
    <source>
        <dbReference type="Pfam" id="PF00582"/>
    </source>
</evidence>
<evidence type="ECO:0000313" key="6">
    <source>
        <dbReference type="Proteomes" id="UP001344906"/>
    </source>
</evidence>
<proteinExistence type="inferred from homology"/>
<dbReference type="InterPro" id="IPR006016">
    <property type="entry name" value="UspA"/>
</dbReference>
<gene>
    <name evidence="5" type="ORF">KDH_65130</name>
</gene>
<dbReference type="InterPro" id="IPR014729">
    <property type="entry name" value="Rossmann-like_a/b/a_fold"/>
</dbReference>
<feature type="domain" description="UspA" evidence="4">
    <location>
        <begin position="155"/>
        <end position="309"/>
    </location>
</feature>
<dbReference type="EMBL" id="BSRI01000002">
    <property type="protein sequence ID" value="GLV59687.1"/>
    <property type="molecule type" value="Genomic_DNA"/>
</dbReference>
<protein>
    <submittedName>
        <fullName evidence="5">Universal stress protein UspA</fullName>
    </submittedName>
</protein>
<evidence type="ECO:0000256" key="2">
    <source>
        <dbReference type="ARBA" id="ARBA00022741"/>
    </source>
</evidence>
<evidence type="ECO:0000313" key="5">
    <source>
        <dbReference type="EMBL" id="GLV59687.1"/>
    </source>
</evidence>
<dbReference type="CDD" id="cd00293">
    <property type="entry name" value="USP-like"/>
    <property type="match status" value="2"/>
</dbReference>
<feature type="domain" description="UspA" evidence="4">
    <location>
        <begin position="1"/>
        <end position="136"/>
    </location>
</feature>
<comment type="caution">
    <text evidence="5">The sequence shown here is derived from an EMBL/GenBank/DDBJ whole genome shotgun (WGS) entry which is preliminary data.</text>
</comment>
<dbReference type="SUPFAM" id="SSF52402">
    <property type="entry name" value="Adenine nucleotide alpha hydrolases-like"/>
    <property type="match status" value="2"/>
</dbReference>
<comment type="similarity">
    <text evidence="1">Belongs to the universal stress protein A family.</text>
</comment>
<evidence type="ECO:0000256" key="1">
    <source>
        <dbReference type="ARBA" id="ARBA00008791"/>
    </source>
</evidence>
<dbReference type="RefSeq" id="WP_338256437.1">
    <property type="nucleotide sequence ID" value="NZ_BSRI01000002.1"/>
</dbReference>
<keyword evidence="6" id="KW-1185">Reference proteome</keyword>
<dbReference type="Pfam" id="PF00582">
    <property type="entry name" value="Usp"/>
    <property type="match status" value="2"/>
</dbReference>
<dbReference type="InterPro" id="IPR006015">
    <property type="entry name" value="Universal_stress_UspA"/>
</dbReference>
<keyword evidence="2" id="KW-0547">Nucleotide-binding</keyword>
<dbReference type="Proteomes" id="UP001344906">
    <property type="component" value="Unassembled WGS sequence"/>
</dbReference>
<organism evidence="5 6">
    <name type="scientific">Dictyobacter halimunensis</name>
    <dbReference type="NCBI Taxonomy" id="3026934"/>
    <lineage>
        <taxon>Bacteria</taxon>
        <taxon>Bacillati</taxon>
        <taxon>Chloroflexota</taxon>
        <taxon>Ktedonobacteria</taxon>
        <taxon>Ktedonobacterales</taxon>
        <taxon>Dictyobacteraceae</taxon>
        <taxon>Dictyobacter</taxon>
    </lineage>
</organism>
<dbReference type="PRINTS" id="PR01438">
    <property type="entry name" value="UNVRSLSTRESS"/>
</dbReference>
<dbReference type="PANTHER" id="PTHR46268:SF27">
    <property type="entry name" value="UNIVERSAL STRESS PROTEIN RV2623"/>
    <property type="match status" value="1"/>
</dbReference>
<evidence type="ECO:0000256" key="3">
    <source>
        <dbReference type="ARBA" id="ARBA00022840"/>
    </source>
</evidence>
<keyword evidence="3" id="KW-0067">ATP-binding</keyword>
<dbReference type="PANTHER" id="PTHR46268">
    <property type="entry name" value="STRESS RESPONSE PROTEIN NHAX"/>
    <property type="match status" value="1"/>
</dbReference>
<dbReference type="Gene3D" id="3.40.50.620">
    <property type="entry name" value="HUPs"/>
    <property type="match status" value="2"/>
</dbReference>
<sequence length="328" mass="35603">MFKHILVPLDGSARAEHALPVAARIARLYNSTLILLESINPIDEMGLATLPREHLLIDMEKLYLQNIARSQEVAGLEIITLARIGLPAEQILLAAEAYAIDLIVMCSHGRAGLKRWSMGSVAQKITRTAPAPVLVLQEDDPLQQQLRAPQPSTVRIMVALDGSELAETAIVPAGNLSMALSAPATGALQLTSVIHLPSSFEYGQEDSVSRALKQETPRAMAYLQSIEQQIRDGRFGPLPIEISTALCHNLDVATQMINTAERGAAATDHPGCQLIALATHGRSGLQRWLTGSVTERILSRARISLLVVRPPQHSRRAEQLSGMGKQVR</sequence>
<accession>A0ABQ6FZI5</accession>
<reference evidence="5 6" key="1">
    <citation type="submission" date="2023-02" db="EMBL/GenBank/DDBJ databases">
        <title>Dictyobacter halimunensis sp. nov., a new member of the class Ktedonobacteria from forest soil in a geothermal area.</title>
        <authorList>
            <person name="Rachmania M.K."/>
            <person name="Ningsih F."/>
            <person name="Sakai Y."/>
            <person name="Yabe S."/>
            <person name="Yokota A."/>
            <person name="Sjamsuridzal W."/>
        </authorList>
    </citation>
    <scope>NUCLEOTIDE SEQUENCE [LARGE SCALE GENOMIC DNA]</scope>
    <source>
        <strain evidence="5 6">S3.2.2.5</strain>
    </source>
</reference>